<protein>
    <submittedName>
        <fullName evidence="1">(northern house mosquito) hypothetical protein</fullName>
    </submittedName>
</protein>
<sequence length="104" mass="11540">MLYRKFSLENVFFSFSSLCSSTLLLHRLLDDSTCSNPSEVSQPAAKVVPLNAPSPPVPIKLTKLHQGRASTNHTHKQSNLSSYFKITIHSCTVNRNLCLKPLVS</sequence>
<accession>A0A8D8MXT3</accession>
<proteinExistence type="predicted"/>
<reference evidence="1" key="1">
    <citation type="submission" date="2021-05" db="EMBL/GenBank/DDBJ databases">
        <authorList>
            <person name="Alioto T."/>
            <person name="Alioto T."/>
            <person name="Gomez Garrido J."/>
        </authorList>
    </citation>
    <scope>NUCLEOTIDE SEQUENCE</scope>
</reference>
<dbReference type="EMBL" id="HBUE01337698">
    <property type="protein sequence ID" value="CAG6596990.1"/>
    <property type="molecule type" value="Transcribed_RNA"/>
</dbReference>
<organism evidence="1">
    <name type="scientific">Culex pipiens</name>
    <name type="common">House mosquito</name>
    <dbReference type="NCBI Taxonomy" id="7175"/>
    <lineage>
        <taxon>Eukaryota</taxon>
        <taxon>Metazoa</taxon>
        <taxon>Ecdysozoa</taxon>
        <taxon>Arthropoda</taxon>
        <taxon>Hexapoda</taxon>
        <taxon>Insecta</taxon>
        <taxon>Pterygota</taxon>
        <taxon>Neoptera</taxon>
        <taxon>Endopterygota</taxon>
        <taxon>Diptera</taxon>
        <taxon>Nematocera</taxon>
        <taxon>Culicoidea</taxon>
        <taxon>Culicidae</taxon>
        <taxon>Culicinae</taxon>
        <taxon>Culicini</taxon>
        <taxon>Culex</taxon>
        <taxon>Culex</taxon>
    </lineage>
</organism>
<name>A0A8D8MXT3_CULPI</name>
<evidence type="ECO:0000313" key="1">
    <source>
        <dbReference type="EMBL" id="CAG6544852.1"/>
    </source>
</evidence>
<dbReference type="AlphaFoldDB" id="A0A8D8MXT3"/>
<dbReference type="EMBL" id="HBUE01230897">
    <property type="protein sequence ID" value="CAG6544852.1"/>
    <property type="molecule type" value="Transcribed_RNA"/>
</dbReference>